<feature type="region of interest" description="Disordered" evidence="5">
    <location>
        <begin position="22"/>
        <end position="59"/>
    </location>
</feature>
<dbReference type="SMART" id="SM00415">
    <property type="entry name" value="HSF"/>
    <property type="match status" value="1"/>
</dbReference>
<evidence type="ECO:0000313" key="8">
    <source>
        <dbReference type="Proteomes" id="UP001530400"/>
    </source>
</evidence>
<comment type="similarity">
    <text evidence="4">Belongs to the HSF family.</text>
</comment>
<dbReference type="GO" id="GO:0003677">
    <property type="term" value="F:DNA binding"/>
    <property type="evidence" value="ECO:0007669"/>
    <property type="project" value="UniProtKB-KW"/>
</dbReference>
<dbReference type="FunFam" id="1.10.10.10:FF:000479">
    <property type="entry name" value="Predicted protein"/>
    <property type="match status" value="1"/>
</dbReference>
<reference evidence="7 8" key="1">
    <citation type="submission" date="2024-10" db="EMBL/GenBank/DDBJ databases">
        <title>Updated reference genomes for cyclostephanoid diatoms.</title>
        <authorList>
            <person name="Roberts W.R."/>
            <person name="Alverson A.J."/>
        </authorList>
    </citation>
    <scope>NUCLEOTIDE SEQUENCE [LARGE SCALE GENOMIC DNA]</scope>
    <source>
        <strain evidence="7 8">AJA010-31</strain>
    </source>
</reference>
<dbReference type="Gene3D" id="1.10.10.10">
    <property type="entry name" value="Winged helix-like DNA-binding domain superfamily/Winged helix DNA-binding domain"/>
    <property type="match status" value="1"/>
</dbReference>
<comment type="subcellular location">
    <subcellularLocation>
        <location evidence="1">Nucleus</location>
    </subcellularLocation>
</comment>
<name>A0ABD3PYA4_9STRA</name>
<evidence type="ECO:0000313" key="7">
    <source>
        <dbReference type="EMBL" id="KAL3792827.1"/>
    </source>
</evidence>
<dbReference type="InterPro" id="IPR000232">
    <property type="entry name" value="HSF_DNA-bd"/>
</dbReference>
<dbReference type="InterPro" id="IPR036390">
    <property type="entry name" value="WH_DNA-bd_sf"/>
</dbReference>
<keyword evidence="8" id="KW-1185">Reference proteome</keyword>
<organism evidence="7 8">
    <name type="scientific">Cyclotella atomus</name>
    <dbReference type="NCBI Taxonomy" id="382360"/>
    <lineage>
        <taxon>Eukaryota</taxon>
        <taxon>Sar</taxon>
        <taxon>Stramenopiles</taxon>
        <taxon>Ochrophyta</taxon>
        <taxon>Bacillariophyta</taxon>
        <taxon>Coscinodiscophyceae</taxon>
        <taxon>Thalassiosirophycidae</taxon>
        <taxon>Stephanodiscales</taxon>
        <taxon>Stephanodiscaceae</taxon>
        <taxon>Cyclotella</taxon>
    </lineage>
</organism>
<sequence length="376" mass="42052">MENTTKIDALAMAAAGLHCEAKESARNDTKKNSSSASIADSSIDTMGSDGQRVRAKSHSRTPTFVEKLHAILSDRSVESIITWLPSGKAFVIHDKSEFVCEVLPRYMRETQFDSFTRRLKRWGFKKVTGTAHTVYCHDLFQKDRLDLLPRMNCRSERDKRSTKINRDDSVSPSKAEIEIVDQMSLKDSVHTMTNDPNQAQQQLAHDEVDTTQVTAQARGSFNLRSHEASAMANPLQFMAPPIMNYRSVAMAGHNNASMYPLGHMMYARPAPVANHAVQANNMNQMIAMNFPPQPHNITRHSFTMGMQIPPNNVNAMMETSAIDEEVAIPPPIDNVNNMNATRETSAIDAEIAACEEQIAILSRLAANLRERRRRSL</sequence>
<evidence type="ECO:0000256" key="4">
    <source>
        <dbReference type="RuleBase" id="RU004020"/>
    </source>
</evidence>
<feature type="domain" description="HSF-type DNA-binding" evidence="6">
    <location>
        <begin position="60"/>
        <end position="154"/>
    </location>
</feature>
<keyword evidence="2" id="KW-0238">DNA-binding</keyword>
<evidence type="ECO:0000256" key="2">
    <source>
        <dbReference type="ARBA" id="ARBA00023125"/>
    </source>
</evidence>
<evidence type="ECO:0000256" key="1">
    <source>
        <dbReference type="ARBA" id="ARBA00004123"/>
    </source>
</evidence>
<evidence type="ECO:0000256" key="5">
    <source>
        <dbReference type="SAM" id="MobiDB-lite"/>
    </source>
</evidence>
<feature type="compositionally biased region" description="Low complexity" evidence="5">
    <location>
        <begin position="33"/>
        <end position="44"/>
    </location>
</feature>
<proteinExistence type="inferred from homology"/>
<dbReference type="GO" id="GO:0005634">
    <property type="term" value="C:nucleus"/>
    <property type="evidence" value="ECO:0007669"/>
    <property type="project" value="UniProtKB-SubCell"/>
</dbReference>
<dbReference type="PRINTS" id="PR00056">
    <property type="entry name" value="HSFDOMAIN"/>
</dbReference>
<evidence type="ECO:0000259" key="6">
    <source>
        <dbReference type="SMART" id="SM00415"/>
    </source>
</evidence>
<dbReference type="SUPFAM" id="SSF46785">
    <property type="entry name" value="Winged helix' DNA-binding domain"/>
    <property type="match status" value="1"/>
</dbReference>
<keyword evidence="3" id="KW-0539">Nucleus</keyword>
<dbReference type="Pfam" id="PF00447">
    <property type="entry name" value="HSF_DNA-bind"/>
    <property type="match status" value="1"/>
</dbReference>
<accession>A0ABD3PYA4</accession>
<gene>
    <name evidence="7" type="ORF">ACHAWO_011066</name>
</gene>
<dbReference type="PANTHER" id="PTHR10015">
    <property type="entry name" value="HEAT SHOCK TRANSCRIPTION FACTOR"/>
    <property type="match status" value="1"/>
</dbReference>
<dbReference type="AlphaFoldDB" id="A0ABD3PYA4"/>
<dbReference type="InterPro" id="IPR036388">
    <property type="entry name" value="WH-like_DNA-bd_sf"/>
</dbReference>
<protein>
    <recommendedName>
        <fullName evidence="6">HSF-type DNA-binding domain-containing protein</fullName>
    </recommendedName>
</protein>
<dbReference type="PANTHER" id="PTHR10015:SF206">
    <property type="entry name" value="HSF-TYPE DNA-BINDING DOMAIN-CONTAINING PROTEIN"/>
    <property type="match status" value="1"/>
</dbReference>
<dbReference type="Proteomes" id="UP001530400">
    <property type="component" value="Unassembled WGS sequence"/>
</dbReference>
<dbReference type="EMBL" id="JALLPJ020000420">
    <property type="protein sequence ID" value="KAL3792827.1"/>
    <property type="molecule type" value="Genomic_DNA"/>
</dbReference>
<comment type="caution">
    <text evidence="7">The sequence shown here is derived from an EMBL/GenBank/DDBJ whole genome shotgun (WGS) entry which is preliminary data.</text>
</comment>
<feature type="compositionally biased region" description="Basic and acidic residues" evidence="5">
    <location>
        <begin position="22"/>
        <end position="31"/>
    </location>
</feature>
<evidence type="ECO:0000256" key="3">
    <source>
        <dbReference type="ARBA" id="ARBA00023242"/>
    </source>
</evidence>